<feature type="transmembrane region" description="Helical" evidence="6">
    <location>
        <begin position="213"/>
        <end position="234"/>
    </location>
</feature>
<evidence type="ECO:0000313" key="8">
    <source>
        <dbReference type="EMBL" id="KAK3898023.1"/>
    </source>
</evidence>
<dbReference type="GO" id="GO:0071944">
    <property type="term" value="C:cell periphery"/>
    <property type="evidence" value="ECO:0007669"/>
    <property type="project" value="UniProtKB-ARBA"/>
</dbReference>
<dbReference type="PROSITE" id="PS51257">
    <property type="entry name" value="PROKAR_LIPOPROTEIN"/>
    <property type="match status" value="1"/>
</dbReference>
<protein>
    <submittedName>
        <fullName evidence="8">Uncharacterized protein</fullName>
    </submittedName>
</protein>
<evidence type="ECO:0000256" key="4">
    <source>
        <dbReference type="ARBA" id="ARBA00023136"/>
    </source>
</evidence>
<evidence type="ECO:0000256" key="3">
    <source>
        <dbReference type="ARBA" id="ARBA00022989"/>
    </source>
</evidence>
<sequence>MRSPGDIVALLLAVAISSCWAQNQCFYPNGARATNDFPCDPEAADSSCCGGGMGTVCLSNKLCSGPDGNIIRGSCTNKDWNSSGCPLFCLTAMTGGTDLVSCSNVTRTDTSYCCDGGRPFCCDDGVARFEVLPSRPQTVARWDAKASQFVVVQEQTSSSGASATSSQTSSTATSTFGSVTSSSTESSGSQTSPPRAPDSSAAQSGGLSSAAQAGIGVGAGVLALALGAVAYLLFKLRSKKARLAELERQQGVLQDYGAGSSAGENKPDFARHRYAAMIPAEIEAMTPRHEIDSRTARFELDSEWRPQLS</sequence>
<dbReference type="InterPro" id="IPR051694">
    <property type="entry name" value="Immunoregulatory_rcpt-like"/>
</dbReference>
<feature type="compositionally biased region" description="Low complexity" evidence="5">
    <location>
        <begin position="160"/>
        <end position="192"/>
    </location>
</feature>
<comment type="subcellular location">
    <subcellularLocation>
        <location evidence="1">Membrane</location>
        <topology evidence="1">Single-pass membrane protein</topology>
    </subcellularLocation>
</comment>
<dbReference type="GO" id="GO:0016020">
    <property type="term" value="C:membrane"/>
    <property type="evidence" value="ECO:0007669"/>
    <property type="project" value="UniProtKB-SubCell"/>
</dbReference>
<keyword evidence="2 6" id="KW-0812">Transmembrane</keyword>
<dbReference type="EMBL" id="MU856018">
    <property type="protein sequence ID" value="KAK3898023.1"/>
    <property type="molecule type" value="Genomic_DNA"/>
</dbReference>
<reference evidence="8" key="2">
    <citation type="submission" date="2023-05" db="EMBL/GenBank/DDBJ databases">
        <authorList>
            <consortium name="Lawrence Berkeley National Laboratory"/>
            <person name="Steindorff A."/>
            <person name="Hensen N."/>
            <person name="Bonometti L."/>
            <person name="Westerberg I."/>
            <person name="Brannstrom I.O."/>
            <person name="Guillou S."/>
            <person name="Cros-Aarteil S."/>
            <person name="Calhoun S."/>
            <person name="Haridas S."/>
            <person name="Kuo A."/>
            <person name="Mondo S."/>
            <person name="Pangilinan J."/>
            <person name="Riley R."/>
            <person name="Labutti K."/>
            <person name="Andreopoulos B."/>
            <person name="Lipzen A."/>
            <person name="Chen C."/>
            <person name="Yanf M."/>
            <person name="Daum C."/>
            <person name="Ng V."/>
            <person name="Clum A."/>
            <person name="Ohm R."/>
            <person name="Martin F."/>
            <person name="Silar P."/>
            <person name="Natvig D."/>
            <person name="Lalanne C."/>
            <person name="Gautier V."/>
            <person name="Ament-Velasquez S.L."/>
            <person name="Kruys A."/>
            <person name="Hutchinson M.I."/>
            <person name="Powell A.J."/>
            <person name="Barry K."/>
            <person name="Miller A.N."/>
            <person name="Grigoriev I.V."/>
            <person name="Debuchy R."/>
            <person name="Gladieux P."/>
            <person name="Thoren M.H."/>
            <person name="Johannesson H."/>
        </authorList>
    </citation>
    <scope>NUCLEOTIDE SEQUENCE</scope>
    <source>
        <strain evidence="8">CBS 103.79</strain>
    </source>
</reference>
<evidence type="ECO:0000313" key="9">
    <source>
        <dbReference type="Proteomes" id="UP001303889"/>
    </source>
</evidence>
<dbReference type="PANTHER" id="PTHR15549">
    <property type="entry name" value="PAIRED IMMUNOGLOBULIN-LIKE TYPE 2 RECEPTOR"/>
    <property type="match status" value="1"/>
</dbReference>
<feature type="chain" id="PRO_5042958211" evidence="7">
    <location>
        <begin position="22"/>
        <end position="309"/>
    </location>
</feature>
<evidence type="ECO:0000256" key="7">
    <source>
        <dbReference type="SAM" id="SignalP"/>
    </source>
</evidence>
<dbReference type="PANTHER" id="PTHR15549:SF33">
    <property type="entry name" value="MEMBRANE PROTEIN WSC4, PUTATIVE (AFU_ORTHOLOGUE AFUA_5G09020)-RELATED"/>
    <property type="match status" value="1"/>
</dbReference>
<keyword evidence="4 6" id="KW-0472">Membrane</keyword>
<organism evidence="8 9">
    <name type="scientific">Staphylotrichum tortipilum</name>
    <dbReference type="NCBI Taxonomy" id="2831512"/>
    <lineage>
        <taxon>Eukaryota</taxon>
        <taxon>Fungi</taxon>
        <taxon>Dikarya</taxon>
        <taxon>Ascomycota</taxon>
        <taxon>Pezizomycotina</taxon>
        <taxon>Sordariomycetes</taxon>
        <taxon>Sordariomycetidae</taxon>
        <taxon>Sordariales</taxon>
        <taxon>Chaetomiaceae</taxon>
        <taxon>Staphylotrichum</taxon>
    </lineage>
</organism>
<name>A0AAN6RPU0_9PEZI</name>
<dbReference type="Proteomes" id="UP001303889">
    <property type="component" value="Unassembled WGS sequence"/>
</dbReference>
<evidence type="ECO:0000256" key="5">
    <source>
        <dbReference type="SAM" id="MobiDB-lite"/>
    </source>
</evidence>
<evidence type="ECO:0000256" key="1">
    <source>
        <dbReference type="ARBA" id="ARBA00004167"/>
    </source>
</evidence>
<keyword evidence="3 6" id="KW-1133">Transmembrane helix</keyword>
<evidence type="ECO:0000256" key="2">
    <source>
        <dbReference type="ARBA" id="ARBA00022692"/>
    </source>
</evidence>
<feature type="signal peptide" evidence="7">
    <location>
        <begin position="1"/>
        <end position="21"/>
    </location>
</feature>
<accession>A0AAN6RPU0</accession>
<proteinExistence type="predicted"/>
<evidence type="ECO:0000256" key="6">
    <source>
        <dbReference type="SAM" id="Phobius"/>
    </source>
</evidence>
<dbReference type="AlphaFoldDB" id="A0AAN6RPU0"/>
<gene>
    <name evidence="8" type="ORF">C8A05DRAFT_19320</name>
</gene>
<keyword evidence="9" id="KW-1185">Reference proteome</keyword>
<feature type="region of interest" description="Disordered" evidence="5">
    <location>
        <begin position="160"/>
        <end position="206"/>
    </location>
</feature>
<keyword evidence="7" id="KW-0732">Signal</keyword>
<reference evidence="8" key="1">
    <citation type="journal article" date="2023" name="Mol. Phylogenet. Evol.">
        <title>Genome-scale phylogeny and comparative genomics of the fungal order Sordariales.</title>
        <authorList>
            <person name="Hensen N."/>
            <person name="Bonometti L."/>
            <person name="Westerberg I."/>
            <person name="Brannstrom I.O."/>
            <person name="Guillou S."/>
            <person name="Cros-Aarteil S."/>
            <person name="Calhoun S."/>
            <person name="Haridas S."/>
            <person name="Kuo A."/>
            <person name="Mondo S."/>
            <person name="Pangilinan J."/>
            <person name="Riley R."/>
            <person name="LaButti K."/>
            <person name="Andreopoulos B."/>
            <person name="Lipzen A."/>
            <person name="Chen C."/>
            <person name="Yan M."/>
            <person name="Daum C."/>
            <person name="Ng V."/>
            <person name="Clum A."/>
            <person name="Steindorff A."/>
            <person name="Ohm R.A."/>
            <person name="Martin F."/>
            <person name="Silar P."/>
            <person name="Natvig D.O."/>
            <person name="Lalanne C."/>
            <person name="Gautier V."/>
            <person name="Ament-Velasquez S.L."/>
            <person name="Kruys A."/>
            <person name="Hutchinson M.I."/>
            <person name="Powell A.J."/>
            <person name="Barry K."/>
            <person name="Miller A.N."/>
            <person name="Grigoriev I.V."/>
            <person name="Debuchy R."/>
            <person name="Gladieux P."/>
            <person name="Hiltunen Thoren M."/>
            <person name="Johannesson H."/>
        </authorList>
    </citation>
    <scope>NUCLEOTIDE SEQUENCE</scope>
    <source>
        <strain evidence="8">CBS 103.79</strain>
    </source>
</reference>
<comment type="caution">
    <text evidence="8">The sequence shown here is derived from an EMBL/GenBank/DDBJ whole genome shotgun (WGS) entry which is preliminary data.</text>
</comment>